<keyword evidence="1" id="KW-0732">Signal</keyword>
<dbReference type="EMBL" id="BAABHA010000010">
    <property type="protein sequence ID" value="GAA4385710.1"/>
    <property type="molecule type" value="Genomic_DNA"/>
</dbReference>
<name>A0ABP8J5Y4_9BACT</name>
<evidence type="ECO:0000256" key="1">
    <source>
        <dbReference type="SAM" id="SignalP"/>
    </source>
</evidence>
<evidence type="ECO:0008006" key="4">
    <source>
        <dbReference type="Google" id="ProtNLM"/>
    </source>
</evidence>
<accession>A0ABP8J5Y4</accession>
<protein>
    <recommendedName>
        <fullName evidence="4">DUF4252 domain-containing protein</fullName>
    </recommendedName>
</protein>
<dbReference type="RefSeq" id="WP_345225447.1">
    <property type="nucleotide sequence ID" value="NZ_BAABHA010000010.1"/>
</dbReference>
<dbReference type="Proteomes" id="UP001500454">
    <property type="component" value="Unassembled WGS sequence"/>
</dbReference>
<sequence length="155" mass="16906">MRKLVLLAAILGFFSVTAAFGQNQAPALNFCGLDIPVSAGCTAASSYELRCTDYSLRWAYLNYAQMGAAAEEAARVVKKDHKKAEQEPLVGFILDMPAKGYRLSYPTEATGMAYEIILYGVAKGQPVVVQLTMGVAPEKTTDLPEVARRILRLDR</sequence>
<gene>
    <name evidence="2" type="ORF">GCM10023186_29380</name>
</gene>
<evidence type="ECO:0000313" key="2">
    <source>
        <dbReference type="EMBL" id="GAA4385710.1"/>
    </source>
</evidence>
<organism evidence="2 3">
    <name type="scientific">Hymenobacter koreensis</name>
    <dbReference type="NCBI Taxonomy" id="1084523"/>
    <lineage>
        <taxon>Bacteria</taxon>
        <taxon>Pseudomonadati</taxon>
        <taxon>Bacteroidota</taxon>
        <taxon>Cytophagia</taxon>
        <taxon>Cytophagales</taxon>
        <taxon>Hymenobacteraceae</taxon>
        <taxon>Hymenobacter</taxon>
    </lineage>
</organism>
<keyword evidence="3" id="KW-1185">Reference proteome</keyword>
<proteinExistence type="predicted"/>
<feature type="chain" id="PRO_5045198617" description="DUF4252 domain-containing protein" evidence="1">
    <location>
        <begin position="19"/>
        <end position="155"/>
    </location>
</feature>
<comment type="caution">
    <text evidence="2">The sequence shown here is derived from an EMBL/GenBank/DDBJ whole genome shotgun (WGS) entry which is preliminary data.</text>
</comment>
<feature type="signal peptide" evidence="1">
    <location>
        <begin position="1"/>
        <end position="18"/>
    </location>
</feature>
<reference evidence="3" key="1">
    <citation type="journal article" date="2019" name="Int. J. Syst. Evol. Microbiol.">
        <title>The Global Catalogue of Microorganisms (GCM) 10K type strain sequencing project: providing services to taxonomists for standard genome sequencing and annotation.</title>
        <authorList>
            <consortium name="The Broad Institute Genomics Platform"/>
            <consortium name="The Broad Institute Genome Sequencing Center for Infectious Disease"/>
            <person name="Wu L."/>
            <person name="Ma J."/>
        </authorList>
    </citation>
    <scope>NUCLEOTIDE SEQUENCE [LARGE SCALE GENOMIC DNA]</scope>
    <source>
        <strain evidence="3">JCM 17924</strain>
    </source>
</reference>
<evidence type="ECO:0000313" key="3">
    <source>
        <dbReference type="Proteomes" id="UP001500454"/>
    </source>
</evidence>